<dbReference type="Proteomes" id="UP000272706">
    <property type="component" value="Unassembled WGS sequence"/>
</dbReference>
<feature type="transmembrane region" description="Helical" evidence="6">
    <location>
        <begin position="305"/>
        <end position="323"/>
    </location>
</feature>
<accession>A0A3A5L0C7</accession>
<reference evidence="7 8" key="1">
    <citation type="submission" date="2018-09" db="EMBL/GenBank/DDBJ databases">
        <title>Mesorhizobium carmichaelinearum sp. nov. isolated from Carmichaelinea spp. root nodules in New Zealand.</title>
        <authorList>
            <person name="De Meyer S.E."/>
        </authorList>
    </citation>
    <scope>NUCLEOTIDE SEQUENCE [LARGE SCALE GENOMIC DNA]</scope>
    <source>
        <strain evidence="7 8">ICMP19557</strain>
    </source>
</reference>
<dbReference type="OrthoDB" id="5422926at2"/>
<proteinExistence type="predicted"/>
<evidence type="ECO:0000313" key="7">
    <source>
        <dbReference type="EMBL" id="RJT42765.1"/>
    </source>
</evidence>
<organism evidence="7 8">
    <name type="scientific">Mesorhizobium waimense</name>
    <dbReference type="NCBI Taxonomy" id="1300307"/>
    <lineage>
        <taxon>Bacteria</taxon>
        <taxon>Pseudomonadati</taxon>
        <taxon>Pseudomonadota</taxon>
        <taxon>Alphaproteobacteria</taxon>
        <taxon>Hyphomicrobiales</taxon>
        <taxon>Phyllobacteriaceae</taxon>
        <taxon>Mesorhizobium</taxon>
    </lineage>
</organism>
<dbReference type="PANTHER" id="PTHR32196">
    <property type="entry name" value="ABC TRANSPORTER PERMEASE PROTEIN YPHD-RELATED-RELATED"/>
    <property type="match status" value="1"/>
</dbReference>
<feature type="transmembrane region" description="Helical" evidence="6">
    <location>
        <begin position="99"/>
        <end position="116"/>
    </location>
</feature>
<keyword evidence="5 6" id="KW-0472">Membrane</keyword>
<dbReference type="GO" id="GO:0005886">
    <property type="term" value="C:plasma membrane"/>
    <property type="evidence" value="ECO:0007669"/>
    <property type="project" value="UniProtKB-SubCell"/>
</dbReference>
<name>A0A3A5L0C7_9HYPH</name>
<feature type="transmembrane region" description="Helical" evidence="6">
    <location>
        <begin position="65"/>
        <end position="87"/>
    </location>
</feature>
<keyword evidence="2" id="KW-1003">Cell membrane</keyword>
<gene>
    <name evidence="7" type="ORF">D3227_00455</name>
</gene>
<evidence type="ECO:0000256" key="1">
    <source>
        <dbReference type="ARBA" id="ARBA00004651"/>
    </source>
</evidence>
<feature type="transmembrane region" description="Helical" evidence="6">
    <location>
        <begin position="166"/>
        <end position="183"/>
    </location>
</feature>
<sequence>MAQTSHGVGGLTYDAKKRAWPAEFNVLLALVILVGAFELIGRVFLGDSFLFNTRDNVDAIFNEQRLQIIILQVSIVGIIAIGVTQVIICGGIDLSSGSVVGATAMIAMSFAQVATVNGNPNPKAMFIDYGLTDLPVIVPLLVAIGCGLIAGLVNGALIAYTRIPPFIATLGMMVTARGIAKWWSKGQPISFPTESFAAMGKGLMPVVIFISLAILFQLILSYTKYGKHCYAIGSNEDAARMSGIKIANHKVLVYVIASILASLAAVVLCSKNLTAQAGMGVMYELDAIAMAVIGGVSLSGGRGSIIGTVIGALIFGVIISGFTFLRLDAYYQEMVKGVIIVGAVVLDQWRQRRRAIGA</sequence>
<comment type="caution">
    <text evidence="7">The sequence shown here is derived from an EMBL/GenBank/DDBJ whole genome shotgun (WGS) entry which is preliminary data.</text>
</comment>
<dbReference type="RefSeq" id="WP_120012163.1">
    <property type="nucleotide sequence ID" value="NZ_QZWZ01000001.1"/>
</dbReference>
<dbReference type="EMBL" id="QZWZ01000001">
    <property type="protein sequence ID" value="RJT42765.1"/>
    <property type="molecule type" value="Genomic_DNA"/>
</dbReference>
<feature type="transmembrane region" description="Helical" evidence="6">
    <location>
        <begin position="280"/>
        <end position="298"/>
    </location>
</feature>
<dbReference type="AlphaFoldDB" id="A0A3A5L0C7"/>
<evidence type="ECO:0000256" key="2">
    <source>
        <dbReference type="ARBA" id="ARBA00022475"/>
    </source>
</evidence>
<feature type="transmembrane region" description="Helical" evidence="6">
    <location>
        <begin position="203"/>
        <end position="222"/>
    </location>
</feature>
<dbReference type="GO" id="GO:0022857">
    <property type="term" value="F:transmembrane transporter activity"/>
    <property type="evidence" value="ECO:0007669"/>
    <property type="project" value="InterPro"/>
</dbReference>
<dbReference type="InterPro" id="IPR001851">
    <property type="entry name" value="ABC_transp_permease"/>
</dbReference>
<dbReference type="Pfam" id="PF02653">
    <property type="entry name" value="BPD_transp_2"/>
    <property type="match status" value="1"/>
</dbReference>
<keyword evidence="4 6" id="KW-1133">Transmembrane helix</keyword>
<dbReference type="CDD" id="cd06579">
    <property type="entry name" value="TM_PBP1_transp_AraH_like"/>
    <property type="match status" value="1"/>
</dbReference>
<keyword evidence="3 6" id="KW-0812">Transmembrane</keyword>
<feature type="transmembrane region" description="Helical" evidence="6">
    <location>
        <begin position="251"/>
        <end position="268"/>
    </location>
</feature>
<evidence type="ECO:0000256" key="4">
    <source>
        <dbReference type="ARBA" id="ARBA00022989"/>
    </source>
</evidence>
<keyword evidence="8" id="KW-1185">Reference proteome</keyword>
<feature type="transmembrane region" description="Helical" evidence="6">
    <location>
        <begin position="26"/>
        <end position="45"/>
    </location>
</feature>
<protein>
    <submittedName>
        <fullName evidence="7">ABC transporter permease</fullName>
    </submittedName>
</protein>
<feature type="transmembrane region" description="Helical" evidence="6">
    <location>
        <begin position="329"/>
        <end position="346"/>
    </location>
</feature>
<feature type="transmembrane region" description="Helical" evidence="6">
    <location>
        <begin position="136"/>
        <end position="159"/>
    </location>
</feature>
<comment type="subcellular location">
    <subcellularLocation>
        <location evidence="1">Cell membrane</location>
        <topology evidence="1">Multi-pass membrane protein</topology>
    </subcellularLocation>
</comment>
<evidence type="ECO:0000256" key="5">
    <source>
        <dbReference type="ARBA" id="ARBA00023136"/>
    </source>
</evidence>
<evidence type="ECO:0000256" key="3">
    <source>
        <dbReference type="ARBA" id="ARBA00022692"/>
    </source>
</evidence>
<evidence type="ECO:0000313" key="8">
    <source>
        <dbReference type="Proteomes" id="UP000272706"/>
    </source>
</evidence>
<evidence type="ECO:0000256" key="6">
    <source>
        <dbReference type="SAM" id="Phobius"/>
    </source>
</evidence>